<dbReference type="RefSeq" id="WP_208813930.1">
    <property type="nucleotide sequence ID" value="NZ_WVUH01000098.1"/>
</dbReference>
<feature type="transmembrane region" description="Helical" evidence="2">
    <location>
        <begin position="9"/>
        <end position="27"/>
    </location>
</feature>
<feature type="transmembrane region" description="Helical" evidence="2">
    <location>
        <begin position="39"/>
        <end position="59"/>
    </location>
</feature>
<accession>A0ABS3VR85</accession>
<sequence>MTVRGGRGWWLAGVAVGLVVCVLGFLLRRAGLADADRWASVISVFLNLAGLAVAGYSAVQARRVPTARAVADGQVDNRIGRGDFTGPVLMGRDLERVDAAGGPVPDPAVGQPQPDASQPGGVANTIEGGRFGGPVVMGRDMRGIVLPPPAGQRPDVNGPADR</sequence>
<feature type="region of interest" description="Disordered" evidence="1">
    <location>
        <begin position="100"/>
        <end position="162"/>
    </location>
</feature>
<evidence type="ECO:0000313" key="4">
    <source>
        <dbReference type="Proteomes" id="UP000823521"/>
    </source>
</evidence>
<protein>
    <submittedName>
        <fullName evidence="3">Uncharacterized protein</fullName>
    </submittedName>
</protein>
<name>A0ABS3VR85_MICEH</name>
<keyword evidence="2" id="KW-0812">Transmembrane</keyword>
<evidence type="ECO:0000313" key="3">
    <source>
        <dbReference type="EMBL" id="MBO4207030.1"/>
    </source>
</evidence>
<reference evidence="3 4" key="1">
    <citation type="submission" date="2019-12" db="EMBL/GenBank/DDBJ databases">
        <title>Whole genome sequencing of endophytic Actinobacterium Micromonospora sp. MPMI6T.</title>
        <authorList>
            <person name="Evv R."/>
            <person name="Podile A.R."/>
        </authorList>
    </citation>
    <scope>NUCLEOTIDE SEQUENCE [LARGE SCALE GENOMIC DNA]</scope>
    <source>
        <strain evidence="3 4">MPMI6</strain>
    </source>
</reference>
<keyword evidence="2" id="KW-0472">Membrane</keyword>
<keyword evidence="4" id="KW-1185">Reference proteome</keyword>
<keyword evidence="2" id="KW-1133">Transmembrane helix</keyword>
<proteinExistence type="predicted"/>
<dbReference type="EMBL" id="WVUH01000098">
    <property type="protein sequence ID" value="MBO4207030.1"/>
    <property type="molecule type" value="Genomic_DNA"/>
</dbReference>
<evidence type="ECO:0000256" key="1">
    <source>
        <dbReference type="SAM" id="MobiDB-lite"/>
    </source>
</evidence>
<comment type="caution">
    <text evidence="3">The sequence shown here is derived from an EMBL/GenBank/DDBJ whole genome shotgun (WGS) entry which is preliminary data.</text>
</comment>
<gene>
    <name evidence="3" type="ORF">GSF22_13585</name>
</gene>
<dbReference type="Proteomes" id="UP000823521">
    <property type="component" value="Unassembled WGS sequence"/>
</dbReference>
<organism evidence="3 4">
    <name type="scientific">Micromonospora echinofusca</name>
    <dbReference type="NCBI Taxonomy" id="47858"/>
    <lineage>
        <taxon>Bacteria</taxon>
        <taxon>Bacillati</taxon>
        <taxon>Actinomycetota</taxon>
        <taxon>Actinomycetes</taxon>
        <taxon>Micromonosporales</taxon>
        <taxon>Micromonosporaceae</taxon>
        <taxon>Micromonospora</taxon>
    </lineage>
</organism>
<evidence type="ECO:0000256" key="2">
    <source>
        <dbReference type="SAM" id="Phobius"/>
    </source>
</evidence>